<accession>A0A0S6U358</accession>
<organism evidence="1">
    <name type="scientific">Clostridium botulinum B str. Osaka05</name>
    <dbReference type="NCBI Taxonomy" id="1407017"/>
    <lineage>
        <taxon>Bacteria</taxon>
        <taxon>Bacillati</taxon>
        <taxon>Bacillota</taxon>
        <taxon>Clostridia</taxon>
        <taxon>Eubacteriales</taxon>
        <taxon>Clostridiaceae</taxon>
        <taxon>Clostridium</taxon>
    </lineage>
</organism>
<dbReference type="InterPro" id="IPR021352">
    <property type="entry name" value="DUF2971"/>
</dbReference>
<dbReference type="RefSeq" id="WP_030033784.1">
    <property type="nucleotide sequence ID" value="NZ_DF384213.1"/>
</dbReference>
<dbReference type="HOGENOM" id="CLU_061528_1_0_9"/>
<protein>
    <recommendedName>
        <fullName evidence="2">DUF2971 domain-containing protein</fullName>
    </recommendedName>
</protein>
<evidence type="ECO:0008006" key="2">
    <source>
        <dbReference type="Google" id="ProtNLM"/>
    </source>
</evidence>
<sequence>MNEKLYHYCSLETFIAIISSKCLRLSDLSKSNDYMERKWIMNILEEALDKSFKDEGIIINLREKYRYGNDANNHIDYLLEMLRDEVTQSNYITCFSRKGDLLSQWKAYGDDGRGVSIGFDSKLLYKVDSCKNDIYIEDVLYDKEEQIEGVLTYMKDLFELEQNTYRVSDDFNKYFIEEFDAFCEVICDELAILSCYMKNLAFKEEDEVRIFYAPIISDEPELIQEQFSKTSRFNNYVLKPINFCARKDQIIGYSDLSFEKLIQRGVISEIIIGPSSRVNKDDIYYLLTKFGYNSNDIYIKQSQTSYRLIGLNNLVFISIMV</sequence>
<dbReference type="Proteomes" id="UP000054164">
    <property type="component" value="Unassembled WGS sequence"/>
</dbReference>
<evidence type="ECO:0000313" key="1">
    <source>
        <dbReference type="EMBL" id="GAE01256.1"/>
    </source>
</evidence>
<name>A0A0S6U358_CLOBO</name>
<dbReference type="Pfam" id="PF11185">
    <property type="entry name" value="DUF2971"/>
    <property type="match status" value="1"/>
</dbReference>
<proteinExistence type="predicted"/>
<dbReference type="AlphaFoldDB" id="A0A0S6U358"/>
<reference evidence="1" key="1">
    <citation type="submission" date="2013-10" db="EMBL/GenBank/DDBJ databases">
        <title>Draft genome sequence of Clostridium botulinum type B strain Osaka05.</title>
        <authorList>
            <person name="Sakaguchi Y."/>
            <person name="Hosomi K."/>
            <person name="Uchiyama J."/>
            <person name="Ogura Y."/>
            <person name="Sakaguchi M."/>
            <person name="Kohda T."/>
            <person name="Mukamoto M."/>
            <person name="Misawa N."/>
            <person name="Matsuzaki S."/>
            <person name="Hayashi T."/>
            <person name="Kozaki S."/>
        </authorList>
    </citation>
    <scope>NUCLEOTIDE SEQUENCE</scope>
    <source>
        <strain evidence="1">Osaka05</strain>
    </source>
</reference>
<gene>
    <name evidence="1" type="ORF">CBO05C_0946</name>
</gene>
<dbReference type="EMBL" id="DF384213">
    <property type="protein sequence ID" value="GAE01256.1"/>
    <property type="molecule type" value="Genomic_DNA"/>
</dbReference>